<sequence length="403" mass="43432">MLLPLLAQPTFTRHHQGQTHLKHTTPPRSTLLVMLGIILLAHGYLGMRLFPALGLQGAGLLLGWLALALSSLLLPLGLAARFISQPPWADRLAWLGLTVMGLFSSLFVLCLLRDVSLLPLAYLLSDAAYSSWQIQSALGVFAGAGLFTLVGLINARRSAAIVDVAVLVANLPAELVGFTIAQISDIHVGPTIKRPYLDAIVDKVNGLGADLVAVTGDLVDGNVADLSAHTAPLARLKSTHGTFFVTGNHEYYSGALSWIAELRRLGLQVLLNEHVLLSHGGHQLVVAGVTDYGAGHFYPDHQSDAQAALAGSPDSPFKLLLAHQPRSAFKAQDLGLHLQLSGHTHGGQFFPWNFFVRFQQPFTAGLNLLGNVWVYTSRGTGYWGPPKRLFAPSEITRITLRRG</sequence>
<gene>
    <name evidence="5" type="ORF">ACFQNF_12105</name>
</gene>
<evidence type="ECO:0000259" key="4">
    <source>
        <dbReference type="Pfam" id="PF00149"/>
    </source>
</evidence>
<dbReference type="Pfam" id="PF00149">
    <property type="entry name" value="Metallophos"/>
    <property type="match status" value="1"/>
</dbReference>
<accession>A0ABW2R3J6</accession>
<dbReference type="InterPro" id="IPR051158">
    <property type="entry name" value="Metallophosphoesterase_sf"/>
</dbReference>
<dbReference type="CDD" id="cd07385">
    <property type="entry name" value="MPP_YkuE_C"/>
    <property type="match status" value="1"/>
</dbReference>
<feature type="transmembrane region" description="Helical" evidence="3">
    <location>
        <begin position="31"/>
        <end position="50"/>
    </location>
</feature>
<reference evidence="6" key="1">
    <citation type="journal article" date="2019" name="Int. J. Syst. Evol. Microbiol.">
        <title>The Global Catalogue of Microorganisms (GCM) 10K type strain sequencing project: providing services to taxonomists for standard genome sequencing and annotation.</title>
        <authorList>
            <consortium name="The Broad Institute Genomics Platform"/>
            <consortium name="The Broad Institute Genome Sequencing Center for Infectious Disease"/>
            <person name="Wu L."/>
            <person name="Ma J."/>
        </authorList>
    </citation>
    <scope>NUCLEOTIDE SEQUENCE [LARGE SCALE GENOMIC DNA]</scope>
    <source>
        <strain evidence="6">CCUG 62945</strain>
    </source>
</reference>
<dbReference type="Proteomes" id="UP001596473">
    <property type="component" value="Unassembled WGS sequence"/>
</dbReference>
<feature type="transmembrane region" description="Helical" evidence="3">
    <location>
        <begin position="92"/>
        <end position="112"/>
    </location>
</feature>
<keyword evidence="3" id="KW-1133">Transmembrane helix</keyword>
<dbReference type="EMBL" id="JBHTBQ010000019">
    <property type="protein sequence ID" value="MFC7420615.1"/>
    <property type="molecule type" value="Genomic_DNA"/>
</dbReference>
<evidence type="ECO:0000313" key="6">
    <source>
        <dbReference type="Proteomes" id="UP001596473"/>
    </source>
</evidence>
<protein>
    <submittedName>
        <fullName evidence="5">Metallophosphoesterase</fullName>
    </submittedName>
</protein>
<dbReference type="InterPro" id="IPR029052">
    <property type="entry name" value="Metallo-depent_PP-like"/>
</dbReference>
<evidence type="ECO:0000256" key="1">
    <source>
        <dbReference type="ARBA" id="ARBA00022723"/>
    </source>
</evidence>
<keyword evidence="1" id="KW-0479">Metal-binding</keyword>
<dbReference type="SUPFAM" id="SSF56300">
    <property type="entry name" value="Metallo-dependent phosphatases"/>
    <property type="match status" value="1"/>
</dbReference>
<keyword evidence="3" id="KW-0812">Transmembrane</keyword>
<keyword evidence="2" id="KW-0378">Hydrolase</keyword>
<dbReference type="InterPro" id="IPR004843">
    <property type="entry name" value="Calcineurin-like_PHP"/>
</dbReference>
<comment type="caution">
    <text evidence="5">The sequence shown here is derived from an EMBL/GenBank/DDBJ whole genome shotgun (WGS) entry which is preliminary data.</text>
</comment>
<evidence type="ECO:0000256" key="3">
    <source>
        <dbReference type="SAM" id="Phobius"/>
    </source>
</evidence>
<feature type="transmembrane region" description="Helical" evidence="3">
    <location>
        <begin position="62"/>
        <end position="80"/>
    </location>
</feature>
<organism evidence="5 6">
    <name type="scientific">Iodobacter arcticus</name>
    <dbReference type="NCBI Taxonomy" id="590593"/>
    <lineage>
        <taxon>Bacteria</taxon>
        <taxon>Pseudomonadati</taxon>
        <taxon>Pseudomonadota</taxon>
        <taxon>Betaproteobacteria</taxon>
        <taxon>Neisseriales</taxon>
        <taxon>Chitinibacteraceae</taxon>
        <taxon>Iodobacter</taxon>
    </lineage>
</organism>
<evidence type="ECO:0000256" key="2">
    <source>
        <dbReference type="ARBA" id="ARBA00022801"/>
    </source>
</evidence>
<proteinExistence type="predicted"/>
<evidence type="ECO:0000313" key="5">
    <source>
        <dbReference type="EMBL" id="MFC7420615.1"/>
    </source>
</evidence>
<dbReference type="Gene3D" id="3.60.21.10">
    <property type="match status" value="1"/>
</dbReference>
<name>A0ABW2R3J6_9NEIS</name>
<dbReference type="PANTHER" id="PTHR31302">
    <property type="entry name" value="TRANSMEMBRANE PROTEIN WITH METALLOPHOSPHOESTERASE DOMAIN-RELATED"/>
    <property type="match status" value="1"/>
</dbReference>
<keyword evidence="3" id="KW-0472">Membrane</keyword>
<feature type="domain" description="Calcineurin-like phosphoesterase" evidence="4">
    <location>
        <begin position="179"/>
        <end position="346"/>
    </location>
</feature>
<dbReference type="RefSeq" id="WP_380188208.1">
    <property type="nucleotide sequence ID" value="NZ_JBHTBQ010000019.1"/>
</dbReference>
<feature type="transmembrane region" description="Helical" evidence="3">
    <location>
        <begin position="132"/>
        <end position="153"/>
    </location>
</feature>
<keyword evidence="6" id="KW-1185">Reference proteome</keyword>
<dbReference type="PANTHER" id="PTHR31302:SF31">
    <property type="entry name" value="PHOSPHODIESTERASE YAEI"/>
    <property type="match status" value="1"/>
</dbReference>